<sequence>MVSKESYKEYKNEALFFAEEKKDDDLDLDLDLINNSSSASFDVNNSSSASFDINLIEQENTGSYEDGVEDDEKNKVVKFADVEAEKHDAQRDQERSRQELLSKIERLTDTLKEAQDQIQFERDKRKKKEKSLLKLAKELKKRNLVKDQEEDRCAELEVRRKYLEHHWRLAKSELDQEKALHAKLHEEIEKQHEHSVKEEKNKYEQTVTENDNRLADLKKAHMEQCEQLGREVWRANIEADRLHEELTARGLNVPRRLQDGEEYRVVKGKSRVRTFILFFFIVSSIIYAYFGNDTRELFTQSGFCTPLMPGTTLDDNSYGIFQAPWWAPASFKEHAFTAFCTEGGLDLALANNFSPPSSIEWARDGKNNRIVVYSKDRVVLKRSTAKTQITTSKIQFWKRNGQSEELSFDWLSMN</sequence>
<dbReference type="EMBL" id="HBIX01019160">
    <property type="protein sequence ID" value="CAE0720869.1"/>
    <property type="molecule type" value="Transcribed_RNA"/>
</dbReference>
<reference evidence="3" key="1">
    <citation type="submission" date="2021-01" db="EMBL/GenBank/DDBJ databases">
        <authorList>
            <person name="Corre E."/>
            <person name="Pelletier E."/>
            <person name="Niang G."/>
            <person name="Scheremetjew M."/>
            <person name="Finn R."/>
            <person name="Kale V."/>
            <person name="Holt S."/>
            <person name="Cochrane G."/>
            <person name="Meng A."/>
            <person name="Brown T."/>
            <person name="Cohen L."/>
        </authorList>
    </citation>
    <scope>NUCLEOTIDE SEQUENCE</scope>
    <source>
        <strain evidence="3">10249 10 AB</strain>
    </source>
</reference>
<evidence type="ECO:0000313" key="3">
    <source>
        <dbReference type="EMBL" id="CAE0720869.1"/>
    </source>
</evidence>
<keyword evidence="2" id="KW-0812">Transmembrane</keyword>
<feature type="coiled-coil region" evidence="1">
    <location>
        <begin position="79"/>
        <end position="131"/>
    </location>
</feature>
<protein>
    <submittedName>
        <fullName evidence="3">Uncharacterized protein</fullName>
    </submittedName>
</protein>
<name>A0A7S4ANS3_9STRA</name>
<dbReference type="AlphaFoldDB" id="A0A7S4ANS3"/>
<feature type="transmembrane region" description="Helical" evidence="2">
    <location>
        <begin position="272"/>
        <end position="290"/>
    </location>
</feature>
<evidence type="ECO:0000256" key="2">
    <source>
        <dbReference type="SAM" id="Phobius"/>
    </source>
</evidence>
<keyword evidence="2" id="KW-0472">Membrane</keyword>
<keyword evidence="1" id="KW-0175">Coiled coil</keyword>
<organism evidence="3">
    <name type="scientific">Pseudo-nitzschia australis</name>
    <dbReference type="NCBI Taxonomy" id="44445"/>
    <lineage>
        <taxon>Eukaryota</taxon>
        <taxon>Sar</taxon>
        <taxon>Stramenopiles</taxon>
        <taxon>Ochrophyta</taxon>
        <taxon>Bacillariophyta</taxon>
        <taxon>Bacillariophyceae</taxon>
        <taxon>Bacillariophycidae</taxon>
        <taxon>Bacillariales</taxon>
        <taxon>Bacillariaceae</taxon>
        <taxon>Pseudo-nitzschia</taxon>
    </lineage>
</organism>
<keyword evidence="2" id="KW-1133">Transmembrane helix</keyword>
<accession>A0A7S4ANS3</accession>
<proteinExistence type="predicted"/>
<gene>
    <name evidence="3" type="ORF">PAUS00366_LOCUS13623</name>
</gene>
<evidence type="ECO:0000256" key="1">
    <source>
        <dbReference type="SAM" id="Coils"/>
    </source>
</evidence>